<name>A0ACB9CK64_ARCLA</name>
<proteinExistence type="predicted"/>
<evidence type="ECO:0000313" key="2">
    <source>
        <dbReference type="Proteomes" id="UP001055879"/>
    </source>
</evidence>
<accession>A0ACB9CK64</accession>
<sequence>MSNSPSETCIQLPEHIYQKGVKHLVENGVTQVPKKYILPEPERPQNLVVDGCIDLPVIDFAQLQGNDRPTVLRSLSKACQEFGFFQLTNHGISKEVVGTMIDVSKRFFELPFEERERYMTSNLYAAVRYGTSFNQNNDGVFCWRDFLKLSCHPMQDFVSLWPSSPFDLREAMGRYSSESIDMYGMVMAAILESLGVILKDNKVILEDANQLMMVNWYPSCPEPQLTLGLPPHSDYGLLTLLLQDQVEGLQIQHQGRWLTVKPIPNSFVVNIGDQFEIFSNGRYKSVVHRVAVNSLSSRLSVAMLYSLPVNHNVRPSPELIDESNPRHYRDTNYADFLDFLSSSDFKCKKFLELRKLR</sequence>
<keyword evidence="2" id="KW-1185">Reference proteome</keyword>
<evidence type="ECO:0000313" key="1">
    <source>
        <dbReference type="EMBL" id="KAI3734665.1"/>
    </source>
</evidence>
<gene>
    <name evidence="1" type="ORF">L6452_14140</name>
</gene>
<organism evidence="1 2">
    <name type="scientific">Arctium lappa</name>
    <name type="common">Greater burdock</name>
    <name type="synonym">Lappa major</name>
    <dbReference type="NCBI Taxonomy" id="4217"/>
    <lineage>
        <taxon>Eukaryota</taxon>
        <taxon>Viridiplantae</taxon>
        <taxon>Streptophyta</taxon>
        <taxon>Embryophyta</taxon>
        <taxon>Tracheophyta</taxon>
        <taxon>Spermatophyta</taxon>
        <taxon>Magnoliopsida</taxon>
        <taxon>eudicotyledons</taxon>
        <taxon>Gunneridae</taxon>
        <taxon>Pentapetalae</taxon>
        <taxon>asterids</taxon>
        <taxon>campanulids</taxon>
        <taxon>Asterales</taxon>
        <taxon>Asteraceae</taxon>
        <taxon>Carduoideae</taxon>
        <taxon>Cardueae</taxon>
        <taxon>Arctiinae</taxon>
        <taxon>Arctium</taxon>
    </lineage>
</organism>
<reference evidence="2" key="1">
    <citation type="journal article" date="2022" name="Mol. Ecol. Resour.">
        <title>The genomes of chicory, endive, great burdock and yacon provide insights into Asteraceae palaeo-polyploidization history and plant inulin production.</title>
        <authorList>
            <person name="Fan W."/>
            <person name="Wang S."/>
            <person name="Wang H."/>
            <person name="Wang A."/>
            <person name="Jiang F."/>
            <person name="Liu H."/>
            <person name="Zhao H."/>
            <person name="Xu D."/>
            <person name="Zhang Y."/>
        </authorList>
    </citation>
    <scope>NUCLEOTIDE SEQUENCE [LARGE SCALE GENOMIC DNA]</scope>
    <source>
        <strain evidence="2">cv. Niubang</strain>
    </source>
</reference>
<reference evidence="1 2" key="2">
    <citation type="journal article" date="2022" name="Mol. Ecol. Resour.">
        <title>The genomes of chicory, endive, great burdock and yacon provide insights into Asteraceae paleo-polyploidization history and plant inulin production.</title>
        <authorList>
            <person name="Fan W."/>
            <person name="Wang S."/>
            <person name="Wang H."/>
            <person name="Wang A."/>
            <person name="Jiang F."/>
            <person name="Liu H."/>
            <person name="Zhao H."/>
            <person name="Xu D."/>
            <person name="Zhang Y."/>
        </authorList>
    </citation>
    <scope>NUCLEOTIDE SEQUENCE [LARGE SCALE GENOMIC DNA]</scope>
    <source>
        <strain evidence="2">cv. Niubang</strain>
    </source>
</reference>
<comment type="caution">
    <text evidence="1">The sequence shown here is derived from an EMBL/GenBank/DDBJ whole genome shotgun (WGS) entry which is preliminary data.</text>
</comment>
<protein>
    <submittedName>
        <fullName evidence="1">Uncharacterized protein</fullName>
    </submittedName>
</protein>
<dbReference type="EMBL" id="CM042050">
    <property type="protein sequence ID" value="KAI3734665.1"/>
    <property type="molecule type" value="Genomic_DNA"/>
</dbReference>
<dbReference type="Proteomes" id="UP001055879">
    <property type="component" value="Linkage Group LG04"/>
</dbReference>